<reference evidence="1 2" key="1">
    <citation type="submission" date="2024-02" db="EMBL/GenBank/DDBJ databases">
        <authorList>
            <person name="Daric V."/>
            <person name="Darras S."/>
        </authorList>
    </citation>
    <scope>NUCLEOTIDE SEQUENCE [LARGE SCALE GENOMIC DNA]</scope>
</reference>
<accession>A0ABP0F0M0</accession>
<protein>
    <submittedName>
        <fullName evidence="1">Uncharacterized protein</fullName>
    </submittedName>
</protein>
<organism evidence="1 2">
    <name type="scientific">Clavelina lepadiformis</name>
    <name type="common">Light-bulb sea squirt</name>
    <name type="synonym">Ascidia lepadiformis</name>
    <dbReference type="NCBI Taxonomy" id="159417"/>
    <lineage>
        <taxon>Eukaryota</taxon>
        <taxon>Metazoa</taxon>
        <taxon>Chordata</taxon>
        <taxon>Tunicata</taxon>
        <taxon>Ascidiacea</taxon>
        <taxon>Aplousobranchia</taxon>
        <taxon>Clavelinidae</taxon>
        <taxon>Clavelina</taxon>
    </lineage>
</organism>
<evidence type="ECO:0000313" key="2">
    <source>
        <dbReference type="Proteomes" id="UP001642483"/>
    </source>
</evidence>
<comment type="caution">
    <text evidence="1">The sequence shown here is derived from an EMBL/GenBank/DDBJ whole genome shotgun (WGS) entry which is preliminary data.</text>
</comment>
<dbReference type="EMBL" id="CAWYQH010000002">
    <property type="protein sequence ID" value="CAK8673259.1"/>
    <property type="molecule type" value="Genomic_DNA"/>
</dbReference>
<proteinExistence type="predicted"/>
<keyword evidence="2" id="KW-1185">Reference proteome</keyword>
<evidence type="ECO:0000313" key="1">
    <source>
        <dbReference type="EMBL" id="CAK8673259.1"/>
    </source>
</evidence>
<sequence length="125" mass="14390">MGATHSEPESTKRRRSTAFANTIFQKRVRETPVIRISDPNGLEESYLCALEAPSRRQWLFGESFSIEKSSHTPIVLSHYALMPHALPDDQNMNDNQYVICVCNIFIFFAIDSTCDVFMYSVYFKL</sequence>
<name>A0ABP0F0M0_CLALP</name>
<dbReference type="Proteomes" id="UP001642483">
    <property type="component" value="Unassembled WGS sequence"/>
</dbReference>
<gene>
    <name evidence="1" type="ORF">CVLEPA_LOCUS3068</name>
</gene>